<evidence type="ECO:0000256" key="4">
    <source>
        <dbReference type="ARBA" id="ARBA00022801"/>
    </source>
</evidence>
<dbReference type="EMBL" id="JNSK01000137">
    <property type="protein sequence ID" value="KGA14211.1"/>
    <property type="molecule type" value="Genomic_DNA"/>
</dbReference>
<reference evidence="6" key="1">
    <citation type="submission" date="2014-05" db="EMBL/GenBank/DDBJ databases">
        <title>Key roles for freshwater Actinobacteria revealed by deep metagenomic sequencing.</title>
        <authorList>
            <person name="Ghai R."/>
            <person name="Mizuno C.M."/>
            <person name="Picazo A."/>
            <person name="Camacho A."/>
            <person name="Rodriguez-Valera F."/>
        </authorList>
    </citation>
    <scope>NUCLEOTIDE SEQUENCE</scope>
</reference>
<dbReference type="NCBIfam" id="TIGR00250">
    <property type="entry name" value="RNAse_H_YqgF"/>
    <property type="match status" value="1"/>
</dbReference>
<dbReference type="PANTHER" id="PTHR33317">
    <property type="entry name" value="POLYNUCLEOTIDYL TRANSFERASE, RIBONUCLEASE H-LIKE SUPERFAMILY PROTEIN"/>
    <property type="match status" value="1"/>
</dbReference>
<name>A0A094QII8_9ZZZZ</name>
<dbReference type="InterPro" id="IPR012337">
    <property type="entry name" value="RNaseH-like_sf"/>
</dbReference>
<proteinExistence type="inferred from homology"/>
<dbReference type="Gene3D" id="3.30.420.140">
    <property type="entry name" value="YqgF/RNase H-like domain"/>
    <property type="match status" value="1"/>
</dbReference>
<evidence type="ECO:0000259" key="5">
    <source>
        <dbReference type="SMART" id="SM00732"/>
    </source>
</evidence>
<dbReference type="InterPro" id="IPR006641">
    <property type="entry name" value="YqgF/RNaseH-like_dom"/>
</dbReference>
<keyword evidence="1" id="KW-0963">Cytoplasm</keyword>
<organism evidence="6">
    <name type="scientific">freshwater metagenome</name>
    <dbReference type="NCBI Taxonomy" id="449393"/>
    <lineage>
        <taxon>unclassified sequences</taxon>
        <taxon>metagenomes</taxon>
        <taxon>ecological metagenomes</taxon>
    </lineage>
</organism>
<evidence type="ECO:0000313" key="6">
    <source>
        <dbReference type="EMBL" id="KGA14211.1"/>
    </source>
</evidence>
<sequence length="140" mass="14960">MSRLGRRLAFDYGDVRIGVAVCDPDGILATPLEFLSTKDPSLKSSILALCSEYEPAKIYVGLPLNLSGEESEATKKAVAFSDLLTQLVSCPVKLVDERLTTSSASASLSQAGVNAKDQRKKIDSQSAVIILESGLAQDRE</sequence>
<evidence type="ECO:0000256" key="2">
    <source>
        <dbReference type="ARBA" id="ARBA00022517"/>
    </source>
</evidence>
<comment type="caution">
    <text evidence="6">The sequence shown here is derived from an EMBL/GenBank/DDBJ whole genome shotgun (WGS) entry which is preliminary data.</text>
</comment>
<dbReference type="PANTHER" id="PTHR33317:SF4">
    <property type="entry name" value="POLYNUCLEOTIDYL TRANSFERASE, RIBONUCLEASE H-LIKE SUPERFAMILY PROTEIN"/>
    <property type="match status" value="1"/>
</dbReference>
<dbReference type="HAMAP" id="MF_00651">
    <property type="entry name" value="Nuclease_YqgF"/>
    <property type="match status" value="1"/>
</dbReference>
<keyword evidence="3" id="KW-0540">Nuclease</keyword>
<dbReference type="GO" id="GO:0005829">
    <property type="term" value="C:cytosol"/>
    <property type="evidence" value="ECO:0007669"/>
    <property type="project" value="TreeGrafter"/>
</dbReference>
<dbReference type="GO" id="GO:0000967">
    <property type="term" value="P:rRNA 5'-end processing"/>
    <property type="evidence" value="ECO:0007669"/>
    <property type="project" value="TreeGrafter"/>
</dbReference>
<accession>A0A094QII8</accession>
<feature type="domain" description="YqgF/RNase H-like" evidence="5">
    <location>
        <begin position="5"/>
        <end position="104"/>
    </location>
</feature>
<keyword evidence="2" id="KW-0690">Ribosome biogenesis</keyword>
<dbReference type="CDD" id="cd16964">
    <property type="entry name" value="YqgF"/>
    <property type="match status" value="1"/>
</dbReference>
<dbReference type="InterPro" id="IPR037027">
    <property type="entry name" value="YqgF/RNaseH-like_dom_sf"/>
</dbReference>
<dbReference type="GO" id="GO:0004518">
    <property type="term" value="F:nuclease activity"/>
    <property type="evidence" value="ECO:0007669"/>
    <property type="project" value="UniProtKB-KW"/>
</dbReference>
<keyword evidence="4" id="KW-0378">Hydrolase</keyword>
<dbReference type="SMART" id="SM00732">
    <property type="entry name" value="YqgFc"/>
    <property type="match status" value="1"/>
</dbReference>
<dbReference type="GO" id="GO:0016787">
    <property type="term" value="F:hydrolase activity"/>
    <property type="evidence" value="ECO:0007669"/>
    <property type="project" value="UniProtKB-KW"/>
</dbReference>
<protein>
    <recommendedName>
        <fullName evidence="5">YqgF/RNase H-like domain-containing protein</fullName>
    </recommendedName>
</protein>
<dbReference type="AlphaFoldDB" id="A0A094QII8"/>
<dbReference type="InterPro" id="IPR005227">
    <property type="entry name" value="YqgF"/>
</dbReference>
<dbReference type="Pfam" id="PF03652">
    <property type="entry name" value="RuvX"/>
    <property type="match status" value="1"/>
</dbReference>
<gene>
    <name evidence="6" type="ORF">GM50_20360</name>
</gene>
<evidence type="ECO:0000256" key="3">
    <source>
        <dbReference type="ARBA" id="ARBA00022722"/>
    </source>
</evidence>
<dbReference type="SUPFAM" id="SSF53098">
    <property type="entry name" value="Ribonuclease H-like"/>
    <property type="match status" value="1"/>
</dbReference>
<evidence type="ECO:0000256" key="1">
    <source>
        <dbReference type="ARBA" id="ARBA00022490"/>
    </source>
</evidence>